<evidence type="ECO:0000256" key="5">
    <source>
        <dbReference type="ARBA" id="ARBA00022777"/>
    </source>
</evidence>
<dbReference type="EMBL" id="JAKFHA010000014">
    <property type="protein sequence ID" value="MCF2530081.1"/>
    <property type="molecule type" value="Genomic_DNA"/>
</dbReference>
<dbReference type="SUPFAM" id="SSF56112">
    <property type="entry name" value="Protein kinase-like (PK-like)"/>
    <property type="match status" value="1"/>
</dbReference>
<dbReference type="Gene3D" id="3.30.200.20">
    <property type="entry name" value="Phosphorylase Kinase, domain 1"/>
    <property type="match status" value="1"/>
</dbReference>
<evidence type="ECO:0000313" key="11">
    <source>
        <dbReference type="EMBL" id="MCF2530081.1"/>
    </source>
</evidence>
<evidence type="ECO:0000256" key="2">
    <source>
        <dbReference type="ARBA" id="ARBA00022527"/>
    </source>
</evidence>
<dbReference type="EC" id="2.7.11.1" evidence="1"/>
<keyword evidence="9" id="KW-0472">Membrane</keyword>
<dbReference type="PROSITE" id="PS50011">
    <property type="entry name" value="PROTEIN_KINASE_DOM"/>
    <property type="match status" value="1"/>
</dbReference>
<dbReference type="SMART" id="SM00220">
    <property type="entry name" value="S_TKc"/>
    <property type="match status" value="1"/>
</dbReference>
<evidence type="ECO:0000256" key="6">
    <source>
        <dbReference type="ARBA" id="ARBA00022840"/>
    </source>
</evidence>
<dbReference type="CDD" id="cd14014">
    <property type="entry name" value="STKc_PknB_like"/>
    <property type="match status" value="1"/>
</dbReference>
<feature type="region of interest" description="Disordered" evidence="8">
    <location>
        <begin position="355"/>
        <end position="388"/>
    </location>
</feature>
<dbReference type="InterPro" id="IPR008271">
    <property type="entry name" value="Ser/Thr_kinase_AS"/>
</dbReference>
<dbReference type="Gene3D" id="1.10.510.10">
    <property type="entry name" value="Transferase(Phosphotransferase) domain 1"/>
    <property type="match status" value="1"/>
</dbReference>
<dbReference type="InterPro" id="IPR017441">
    <property type="entry name" value="Protein_kinase_ATP_BS"/>
</dbReference>
<evidence type="ECO:0000256" key="3">
    <source>
        <dbReference type="ARBA" id="ARBA00022679"/>
    </source>
</evidence>
<keyword evidence="12" id="KW-1185">Reference proteome</keyword>
<comment type="caution">
    <text evidence="11">The sequence shown here is derived from an EMBL/GenBank/DDBJ whole genome shotgun (WGS) entry which is preliminary data.</text>
</comment>
<feature type="compositionally biased region" description="Low complexity" evidence="8">
    <location>
        <begin position="362"/>
        <end position="387"/>
    </location>
</feature>
<dbReference type="PANTHER" id="PTHR43289">
    <property type="entry name" value="MITOGEN-ACTIVATED PROTEIN KINASE KINASE KINASE 20-RELATED"/>
    <property type="match status" value="1"/>
</dbReference>
<dbReference type="GO" id="GO:0005524">
    <property type="term" value="F:ATP binding"/>
    <property type="evidence" value="ECO:0007669"/>
    <property type="project" value="UniProtKB-UniRule"/>
</dbReference>
<dbReference type="PROSITE" id="PS00108">
    <property type="entry name" value="PROTEIN_KINASE_ST"/>
    <property type="match status" value="1"/>
</dbReference>
<evidence type="ECO:0000256" key="4">
    <source>
        <dbReference type="ARBA" id="ARBA00022741"/>
    </source>
</evidence>
<keyword evidence="9" id="KW-1133">Transmembrane helix</keyword>
<feature type="transmembrane region" description="Helical" evidence="9">
    <location>
        <begin position="331"/>
        <end position="352"/>
    </location>
</feature>
<name>A0AA41Q2F7_9ACTN</name>
<reference evidence="11" key="1">
    <citation type="submission" date="2022-01" db="EMBL/GenBank/DDBJ databases">
        <title>Genome-Based Taxonomic Classification of the Phylum Actinobacteria.</title>
        <authorList>
            <person name="Gao Y."/>
        </authorList>
    </citation>
    <scope>NUCLEOTIDE SEQUENCE</scope>
    <source>
        <strain evidence="11">KLBMP 8922</strain>
    </source>
</reference>
<feature type="region of interest" description="Disordered" evidence="8">
    <location>
        <begin position="287"/>
        <end position="327"/>
    </location>
</feature>
<dbReference type="Proteomes" id="UP001165378">
    <property type="component" value="Unassembled WGS sequence"/>
</dbReference>
<keyword evidence="3" id="KW-0808">Transferase</keyword>
<keyword evidence="5 11" id="KW-0418">Kinase</keyword>
<evidence type="ECO:0000256" key="7">
    <source>
        <dbReference type="PROSITE-ProRule" id="PRU10141"/>
    </source>
</evidence>
<feature type="compositionally biased region" description="Low complexity" evidence="8">
    <location>
        <begin position="287"/>
        <end position="297"/>
    </location>
</feature>
<gene>
    <name evidence="11" type="ORF">LZ495_23060</name>
</gene>
<dbReference type="PROSITE" id="PS00107">
    <property type="entry name" value="PROTEIN_KINASE_ATP"/>
    <property type="match status" value="1"/>
</dbReference>
<evidence type="ECO:0000259" key="10">
    <source>
        <dbReference type="PROSITE" id="PS50011"/>
    </source>
</evidence>
<keyword evidence="9" id="KW-0812">Transmembrane</keyword>
<dbReference type="InterPro" id="IPR011009">
    <property type="entry name" value="Kinase-like_dom_sf"/>
</dbReference>
<keyword evidence="6 7" id="KW-0067">ATP-binding</keyword>
<dbReference type="RefSeq" id="WP_235054752.1">
    <property type="nucleotide sequence ID" value="NZ_JAKFHA010000014.1"/>
</dbReference>
<organism evidence="11 12">
    <name type="scientific">Yinghuangia soli</name>
    <dbReference type="NCBI Taxonomy" id="2908204"/>
    <lineage>
        <taxon>Bacteria</taxon>
        <taxon>Bacillati</taxon>
        <taxon>Actinomycetota</taxon>
        <taxon>Actinomycetes</taxon>
        <taxon>Kitasatosporales</taxon>
        <taxon>Streptomycetaceae</taxon>
        <taxon>Yinghuangia</taxon>
    </lineage>
</organism>
<evidence type="ECO:0000256" key="8">
    <source>
        <dbReference type="SAM" id="MobiDB-lite"/>
    </source>
</evidence>
<sequence length="533" mass="55416">MDDVPAGSGRRVCDGRFELRERLGSGAMGTVWRALDTTLHREVALKEVRAPEGASAEEAETIRARALREARALARLRNPHVVAIHQVADDEPFPWIVMELVPGRTLAAVLADGPLDPRTAAGLGADLLDALTAAHGAGVLHRDVKPANVLVRPDGRAVLVDFGIAAVEGTAAVTTTGSFIGTLEYAAPERTAGGEPSPATDLWSLGVLLCTAVEGRNPFRRANEWATLGAIVNEPHPPPQHAGALTPVIDALLTKDPAQRPDAATVAAGLAAARQQADVPTLHAALSTAPAAHASTTGPEPSTDADLPTVPARPAPAAPSPSGRAPRRKRALLVGALVAALLAGGGVAAWTLTDGSGDGGKKTPQAGPTTPAAPGSTAPSAPALPAGYELRTHGTGFQVAVPAGWTEAADKSGSPVYESPDRTARLTVRVLPGNSADPYAEQQKSQRETAASPSYPGYVNVGLTQGIQSGGTSATWEYTYTPADGKRRIKDVRWRIGTTGYNLWMSAPDGRSWPQHAQHLDVALAHFKDTARR</sequence>
<feature type="binding site" evidence="7">
    <location>
        <position position="46"/>
    </location>
    <ligand>
        <name>ATP</name>
        <dbReference type="ChEBI" id="CHEBI:30616"/>
    </ligand>
</feature>
<dbReference type="PANTHER" id="PTHR43289:SF6">
    <property type="entry name" value="SERINE_THREONINE-PROTEIN KINASE NEKL-3"/>
    <property type="match status" value="1"/>
</dbReference>
<evidence type="ECO:0000256" key="1">
    <source>
        <dbReference type="ARBA" id="ARBA00012513"/>
    </source>
</evidence>
<dbReference type="AlphaFoldDB" id="A0AA41Q2F7"/>
<proteinExistence type="predicted"/>
<evidence type="ECO:0000313" key="12">
    <source>
        <dbReference type="Proteomes" id="UP001165378"/>
    </source>
</evidence>
<keyword evidence="4 7" id="KW-0547">Nucleotide-binding</keyword>
<protein>
    <recommendedName>
        <fullName evidence="1">non-specific serine/threonine protein kinase</fullName>
        <ecNumber evidence="1">2.7.11.1</ecNumber>
    </recommendedName>
</protein>
<feature type="domain" description="Protein kinase" evidence="10">
    <location>
        <begin position="17"/>
        <end position="286"/>
    </location>
</feature>
<dbReference type="InterPro" id="IPR000719">
    <property type="entry name" value="Prot_kinase_dom"/>
</dbReference>
<accession>A0AA41Q2F7</accession>
<dbReference type="GO" id="GO:0004674">
    <property type="term" value="F:protein serine/threonine kinase activity"/>
    <property type="evidence" value="ECO:0007669"/>
    <property type="project" value="UniProtKB-KW"/>
</dbReference>
<evidence type="ECO:0000256" key="9">
    <source>
        <dbReference type="SAM" id="Phobius"/>
    </source>
</evidence>
<dbReference type="Pfam" id="PF00069">
    <property type="entry name" value="Pkinase"/>
    <property type="match status" value="1"/>
</dbReference>
<keyword evidence="2 11" id="KW-0723">Serine/threonine-protein kinase</keyword>